<dbReference type="Proteomes" id="UP000319296">
    <property type="component" value="Unassembled WGS sequence"/>
</dbReference>
<dbReference type="EMBL" id="SGBB01000024">
    <property type="protein sequence ID" value="RZD17742.1"/>
    <property type="molecule type" value="Genomic_DNA"/>
</dbReference>
<proteinExistence type="predicted"/>
<accession>A0A519BKE0</accession>
<gene>
    <name evidence="1" type="ORF">EVG15_09715</name>
</gene>
<organism evidence="1 2">
    <name type="scientific">Candidatus Acididesulfobacter diazotrophicus</name>
    <dbReference type="NCBI Taxonomy" id="2597226"/>
    <lineage>
        <taxon>Bacteria</taxon>
        <taxon>Deltaproteobacteria</taxon>
        <taxon>Candidatus Acidulodesulfobacterales</taxon>
        <taxon>Candidatus Acididesulfobacter</taxon>
    </lineage>
</organism>
<evidence type="ECO:0000313" key="1">
    <source>
        <dbReference type="EMBL" id="RZD17742.1"/>
    </source>
</evidence>
<sequence>MLDLKIDLDKIISDFHKEILSNTDLSLFFYDVIALEPSLKEKMLLLLNSLFDTLGEKTIEDFQPIIKEIGENYCQLGTPLSTLTLGLDFIFKALSKKQMLKLTDIYTSSSYINKQKKTKN</sequence>
<dbReference type="AlphaFoldDB" id="A0A519BKE0"/>
<evidence type="ECO:0000313" key="2">
    <source>
        <dbReference type="Proteomes" id="UP000319296"/>
    </source>
</evidence>
<reference evidence="1 2" key="1">
    <citation type="journal article" date="2019" name="ISME J.">
        <title>Insights into ecological role of a new deltaproteobacterial order Candidatus Acidulodesulfobacterales by metagenomics and metatranscriptomics.</title>
        <authorList>
            <person name="Tan S."/>
            <person name="Liu J."/>
            <person name="Fang Y."/>
            <person name="Hedlund B.P."/>
            <person name="Lian Z.H."/>
            <person name="Huang L.Y."/>
            <person name="Li J.T."/>
            <person name="Huang L.N."/>
            <person name="Li W.J."/>
            <person name="Jiang H.C."/>
            <person name="Dong H.L."/>
            <person name="Shu W.S."/>
        </authorList>
    </citation>
    <scope>NUCLEOTIDE SEQUENCE [LARGE SCALE GENOMIC DNA]</scope>
    <source>
        <strain evidence="1">AP1</strain>
    </source>
</reference>
<comment type="caution">
    <text evidence="1">The sequence shown here is derived from an EMBL/GenBank/DDBJ whole genome shotgun (WGS) entry which is preliminary data.</text>
</comment>
<protein>
    <submittedName>
        <fullName evidence="1">Uncharacterized protein</fullName>
    </submittedName>
</protein>
<name>A0A519BKE0_9DELT</name>